<proteinExistence type="predicted"/>
<dbReference type="AlphaFoldDB" id="A6TQT1"/>
<dbReference type="HOGENOM" id="CLU_2191425_0_0_9"/>
<dbReference type="STRING" id="293826.Amet_2395"/>
<dbReference type="Proteomes" id="UP000001572">
    <property type="component" value="Chromosome"/>
</dbReference>
<name>A6TQT1_ALKMQ</name>
<evidence type="ECO:0000313" key="2">
    <source>
        <dbReference type="Proteomes" id="UP000001572"/>
    </source>
</evidence>
<dbReference type="EMBL" id="CP000724">
    <property type="protein sequence ID" value="ABR48549.1"/>
    <property type="molecule type" value="Genomic_DNA"/>
</dbReference>
<protein>
    <submittedName>
        <fullName evidence="1">Uncharacterized protein</fullName>
    </submittedName>
</protein>
<sequence>MAGDFSAELNLATLINGELNDEFKSLYQDVLKSLKKGEKGKVTINVHINRIQDMDTMVGIEYDIKSQKPTRRKSSMAVIKDVDGQLSLMTDRPKEPLDNITMLKQAKE</sequence>
<evidence type="ECO:0000313" key="1">
    <source>
        <dbReference type="EMBL" id="ABR48549.1"/>
    </source>
</evidence>
<gene>
    <name evidence="1" type="ordered locus">Amet_2395</name>
</gene>
<accession>A6TQT1</accession>
<reference evidence="2" key="1">
    <citation type="journal article" date="2016" name="Genome Announc.">
        <title>Complete genome sequence of Alkaliphilus metalliredigens strain QYMF, an alkaliphilic and metal-reducing bacterium isolated from borax-contaminated leachate ponds.</title>
        <authorList>
            <person name="Hwang C."/>
            <person name="Copeland A."/>
            <person name="Lucas S."/>
            <person name="Lapidus A."/>
            <person name="Barry K."/>
            <person name="Detter J.C."/>
            <person name="Glavina Del Rio T."/>
            <person name="Hammon N."/>
            <person name="Israni S."/>
            <person name="Dalin E."/>
            <person name="Tice H."/>
            <person name="Pitluck S."/>
            <person name="Chertkov O."/>
            <person name="Brettin T."/>
            <person name="Bruce D."/>
            <person name="Han C."/>
            <person name="Schmutz J."/>
            <person name="Larimer F."/>
            <person name="Land M.L."/>
            <person name="Hauser L."/>
            <person name="Kyrpides N."/>
            <person name="Mikhailova N."/>
            <person name="Ye Q."/>
            <person name="Zhou J."/>
            <person name="Richardson P."/>
            <person name="Fields M.W."/>
        </authorList>
    </citation>
    <scope>NUCLEOTIDE SEQUENCE [LARGE SCALE GENOMIC DNA]</scope>
    <source>
        <strain evidence="2">QYMF</strain>
    </source>
</reference>
<organism evidence="1 2">
    <name type="scientific">Alkaliphilus metalliredigens (strain QYMF)</name>
    <dbReference type="NCBI Taxonomy" id="293826"/>
    <lineage>
        <taxon>Bacteria</taxon>
        <taxon>Bacillati</taxon>
        <taxon>Bacillota</taxon>
        <taxon>Clostridia</taxon>
        <taxon>Peptostreptococcales</taxon>
        <taxon>Natronincolaceae</taxon>
        <taxon>Alkaliphilus</taxon>
    </lineage>
</organism>
<dbReference type="KEGG" id="amt:Amet_2395"/>
<keyword evidence="2" id="KW-1185">Reference proteome</keyword>
<dbReference type="RefSeq" id="WP_012063524.1">
    <property type="nucleotide sequence ID" value="NC_009633.1"/>
</dbReference>